<gene>
    <name evidence="10" type="ORF">TrST_g12267</name>
</gene>
<dbReference type="SUPFAM" id="SSF47762">
    <property type="entry name" value="PAH2 domain"/>
    <property type="match status" value="3"/>
</dbReference>
<dbReference type="Proteomes" id="UP001165085">
    <property type="component" value="Unassembled WGS sequence"/>
</dbReference>
<organism evidence="10 11">
    <name type="scientific">Triparma strigata</name>
    <dbReference type="NCBI Taxonomy" id="1606541"/>
    <lineage>
        <taxon>Eukaryota</taxon>
        <taxon>Sar</taxon>
        <taxon>Stramenopiles</taxon>
        <taxon>Ochrophyta</taxon>
        <taxon>Bolidophyceae</taxon>
        <taxon>Parmales</taxon>
        <taxon>Triparmaceae</taxon>
        <taxon>Triparma</taxon>
    </lineage>
</organism>
<dbReference type="AlphaFoldDB" id="A0A9W7BCM1"/>
<dbReference type="InterPro" id="IPR036600">
    <property type="entry name" value="PAH_sf"/>
</dbReference>
<feature type="region of interest" description="Disordered" evidence="8">
    <location>
        <begin position="286"/>
        <end position="309"/>
    </location>
</feature>
<dbReference type="InterPro" id="IPR031693">
    <property type="entry name" value="Sin3_C"/>
</dbReference>
<dbReference type="InterPro" id="IPR039774">
    <property type="entry name" value="Sin3-like"/>
</dbReference>
<feature type="region of interest" description="Disordered" evidence="8">
    <location>
        <begin position="1212"/>
        <end position="1245"/>
    </location>
</feature>
<dbReference type="GO" id="GO:0003714">
    <property type="term" value="F:transcription corepressor activity"/>
    <property type="evidence" value="ECO:0007669"/>
    <property type="project" value="InterPro"/>
</dbReference>
<feature type="compositionally biased region" description="Low complexity" evidence="8">
    <location>
        <begin position="54"/>
        <end position="134"/>
    </location>
</feature>
<evidence type="ECO:0000256" key="8">
    <source>
        <dbReference type="SAM" id="MobiDB-lite"/>
    </source>
</evidence>
<accession>A0A9W7BCM1</accession>
<evidence type="ECO:0000256" key="5">
    <source>
        <dbReference type="ARBA" id="ARBA00023163"/>
    </source>
</evidence>
<keyword evidence="4" id="KW-0805">Transcription regulation</keyword>
<evidence type="ECO:0000313" key="11">
    <source>
        <dbReference type="Proteomes" id="UP001165085"/>
    </source>
</evidence>
<evidence type="ECO:0000259" key="9">
    <source>
        <dbReference type="SMART" id="SM00761"/>
    </source>
</evidence>
<keyword evidence="3" id="KW-0677">Repeat</keyword>
<feature type="compositionally biased region" description="Pro residues" evidence="8">
    <location>
        <begin position="176"/>
        <end position="188"/>
    </location>
</feature>
<dbReference type="EMBL" id="BRXY01000336">
    <property type="protein sequence ID" value="GMH87972.1"/>
    <property type="molecule type" value="Genomic_DNA"/>
</dbReference>
<evidence type="ECO:0000256" key="3">
    <source>
        <dbReference type="ARBA" id="ARBA00022737"/>
    </source>
</evidence>
<dbReference type="PANTHER" id="PTHR12346:SF0">
    <property type="entry name" value="SIN3A, ISOFORM G"/>
    <property type="match status" value="1"/>
</dbReference>
<dbReference type="SMART" id="SM00761">
    <property type="entry name" value="HDAC_interact"/>
    <property type="match status" value="1"/>
</dbReference>
<sequence length="1245" mass="138797">MDPNGAPPAAPQPSAPAPAPPAAPQPGQPQQAPQQAQNQQPQMQYVMAPPPNPQQQQAMQQQAMQQQAMQQQAMQQQAMQQQAMQQQQALQQQAQQMQAMMAAQQQQQQQQQQNLMAQQQQQQQQQQNGAAPPSQQQPPAQPPSTTPASAPAPAPAQPSQPSKNTPPAAPATAPATAPPPPPPAPGAPPSNGGGGSAPPQPPQRELKVEDALHYLDQVKMEFGDRPRIYNEFLEIMKNFKAQTIDTPGVITRVSNLFRGYNNLILGFNTFLPDGYKIELKDVDGNSTPMASGPGIPNHPAAGGPHGFAQHPQQMPMNMGYGGGGVQYGNPAPNVYYQNPPTAAPPPPAAAPAASSQPVEFDHAISYVTTIKKRFANEPETYKAFLEILHTYQKEQRGIKDVLEQVSTLFADHPDLLKEFTYFLPDAVQEQAKERLNRAAADSEMRRAARAGAGGYHAYSSQQDFYMRQQQNMQQALSGNYRNQYSQPSRKQARGGYQAQKIVDMTKPASKKMKTQHGRHGGSSSFANVYHAPMVYNAGVERQFFDKIRDTMTSQSRDGGAWSEFLKCLDMYSQEVLSRTEMLQLIEDLFGKHADLFMEFKAILSASASSEVVHDDTWYSVPLSEIDFSRCRKCTPSYRALPRDYPYPQCSEKAPYEDEVLNNIWVSLPVGSEEVYTFRHMRKNQYEEALFRCEDERFEIDMVLDANHSTLRVFEPLVQEIKLLATQEILTNDLGAAPFNFAKNAGAGGVRYQYKFDPRTLSIIHTNAICRIYGDQGQEMLSLLHKNPTKAIPVIYGRLVQKDKEFRAAREHLNKRWKELAEHNYQKSLDHRSFYFRQSDKKLTGTRALVSECVNAALDLPPGTEKNKKTIVSKNVVEAPPAPKVYKPPPHLKFSYPKSCDFAHRDAYRLIMFAVEKSQLSPSDKERAGRMWRDFLGPFFGLCSSWLYADGEVEDMVPTSSSMAIPPGALVSTSFGDGVVEDYVEGKYRIKLKYAIAYLHPTAVYCSTLPTEKSLLYDQYSAADNKYAPVDTKVVIGTQALYVFLRLHLLIVERLTKARELAKLREGEAQVSHPSIAIPSIKAKETTASPEHTYETFLSLLYNNLESHGDSNRYETQCRQLLGNNSYELYTMDKLVVHAYKQLKLMGDDEILHHLIQVFRRYNGAEGGGGMFKPEAIRNEASHWSSDELFMINLKRGEEGKYEVEYEYIESLNEEEEEEGEGLVGGGGGGGGASDVASTLVTGMTQ</sequence>
<proteinExistence type="predicted"/>
<feature type="region of interest" description="Disordered" evidence="8">
    <location>
        <begin position="1"/>
        <end position="203"/>
    </location>
</feature>
<feature type="compositionally biased region" description="Gly residues" evidence="8">
    <location>
        <begin position="1221"/>
        <end position="1232"/>
    </location>
</feature>
<dbReference type="FunFam" id="1.20.1160.11:FF:000001">
    <property type="entry name" value="Paired amphipathic helix protein Sin3"/>
    <property type="match status" value="1"/>
</dbReference>
<feature type="compositionally biased region" description="Low complexity" evidence="8">
    <location>
        <begin position="28"/>
        <end position="42"/>
    </location>
</feature>
<evidence type="ECO:0000256" key="2">
    <source>
        <dbReference type="ARBA" id="ARBA00022491"/>
    </source>
</evidence>
<dbReference type="OrthoDB" id="10265969at2759"/>
<dbReference type="Gene3D" id="1.20.1160.11">
    <property type="entry name" value="Paired amphipathic helix"/>
    <property type="match status" value="3"/>
</dbReference>
<feature type="compositionally biased region" description="Polar residues" evidence="8">
    <location>
        <begin position="1235"/>
        <end position="1245"/>
    </location>
</feature>
<keyword evidence="11" id="KW-1185">Reference proteome</keyword>
<protein>
    <recommendedName>
        <fullName evidence="9">Histone deacetylase interacting domain-containing protein</fullName>
    </recommendedName>
</protein>
<feature type="compositionally biased region" description="Pro residues" evidence="8">
    <location>
        <begin position="135"/>
        <end position="158"/>
    </location>
</feature>
<dbReference type="GO" id="GO:0000122">
    <property type="term" value="P:negative regulation of transcription by RNA polymerase II"/>
    <property type="evidence" value="ECO:0007669"/>
    <property type="project" value="TreeGrafter"/>
</dbReference>
<evidence type="ECO:0000313" key="10">
    <source>
        <dbReference type="EMBL" id="GMH87972.1"/>
    </source>
</evidence>
<evidence type="ECO:0000256" key="6">
    <source>
        <dbReference type="ARBA" id="ARBA00023242"/>
    </source>
</evidence>
<dbReference type="Pfam" id="PF16879">
    <property type="entry name" value="Sin3a_C"/>
    <property type="match status" value="1"/>
</dbReference>
<dbReference type="InterPro" id="IPR013194">
    <property type="entry name" value="HDAC_interact_dom"/>
</dbReference>
<dbReference type="GO" id="GO:0000118">
    <property type="term" value="C:histone deacetylase complex"/>
    <property type="evidence" value="ECO:0007669"/>
    <property type="project" value="TreeGrafter"/>
</dbReference>
<evidence type="ECO:0000256" key="7">
    <source>
        <dbReference type="PROSITE-ProRule" id="PRU00810"/>
    </source>
</evidence>
<keyword evidence="6 7" id="KW-0539">Nucleus</keyword>
<dbReference type="GO" id="GO:0000785">
    <property type="term" value="C:chromatin"/>
    <property type="evidence" value="ECO:0007669"/>
    <property type="project" value="TreeGrafter"/>
</dbReference>
<keyword evidence="5" id="KW-0804">Transcription</keyword>
<dbReference type="FunFam" id="1.20.1160.11:FF:000002">
    <property type="entry name" value="Paired amphipathic helix protein SIN3"/>
    <property type="match status" value="1"/>
</dbReference>
<dbReference type="FunFam" id="1.20.1160.11:FF:000003">
    <property type="entry name" value="Paired amphipathic helix SIN3-like protein"/>
    <property type="match status" value="1"/>
</dbReference>
<comment type="caution">
    <text evidence="10">The sequence shown here is derived from an EMBL/GenBank/DDBJ whole genome shotgun (WGS) entry which is preliminary data.</text>
</comment>
<comment type="subcellular location">
    <subcellularLocation>
        <location evidence="1 7">Nucleus</location>
    </subcellularLocation>
</comment>
<feature type="domain" description="Histone deacetylase interacting" evidence="9">
    <location>
        <begin position="629"/>
        <end position="730"/>
    </location>
</feature>
<dbReference type="PROSITE" id="PS51477">
    <property type="entry name" value="PAH"/>
    <property type="match status" value="3"/>
</dbReference>
<dbReference type="Pfam" id="PF02671">
    <property type="entry name" value="PAH"/>
    <property type="match status" value="3"/>
</dbReference>
<name>A0A9W7BCM1_9STRA</name>
<reference evidence="11" key="1">
    <citation type="journal article" date="2023" name="Commun. Biol.">
        <title>Genome analysis of Parmales, the sister group of diatoms, reveals the evolutionary specialization of diatoms from phago-mixotrophs to photoautotrophs.</title>
        <authorList>
            <person name="Ban H."/>
            <person name="Sato S."/>
            <person name="Yoshikawa S."/>
            <person name="Yamada K."/>
            <person name="Nakamura Y."/>
            <person name="Ichinomiya M."/>
            <person name="Sato N."/>
            <person name="Blanc-Mathieu R."/>
            <person name="Endo H."/>
            <person name="Kuwata A."/>
            <person name="Ogata H."/>
        </authorList>
    </citation>
    <scope>NUCLEOTIDE SEQUENCE [LARGE SCALE GENOMIC DNA]</scope>
    <source>
        <strain evidence="11">NIES 3701</strain>
    </source>
</reference>
<keyword evidence="2" id="KW-0678">Repressor</keyword>
<evidence type="ECO:0000256" key="4">
    <source>
        <dbReference type="ARBA" id="ARBA00023015"/>
    </source>
</evidence>
<dbReference type="Pfam" id="PF08295">
    <property type="entry name" value="Sin3_corepress"/>
    <property type="match status" value="1"/>
</dbReference>
<evidence type="ECO:0000256" key="1">
    <source>
        <dbReference type="ARBA" id="ARBA00004123"/>
    </source>
</evidence>
<dbReference type="InterPro" id="IPR003822">
    <property type="entry name" value="PAH"/>
</dbReference>
<feature type="compositionally biased region" description="Pro residues" evidence="8">
    <location>
        <begin position="1"/>
        <end position="27"/>
    </location>
</feature>
<dbReference type="PANTHER" id="PTHR12346">
    <property type="entry name" value="SIN3B-RELATED"/>
    <property type="match status" value="1"/>
</dbReference>